<dbReference type="AlphaFoldDB" id="A0A067SVX3"/>
<dbReference type="GO" id="GO:0097196">
    <property type="term" value="C:Shu complex"/>
    <property type="evidence" value="ECO:0007669"/>
    <property type="project" value="TreeGrafter"/>
</dbReference>
<dbReference type="PANTHER" id="PTHR28498">
    <property type="entry name" value="ZINC FINGER SWIM DOMAIN-CONTAINING PROTEIN 7"/>
    <property type="match status" value="1"/>
</dbReference>
<keyword evidence="1" id="KW-0862">Zinc</keyword>
<evidence type="ECO:0000313" key="4">
    <source>
        <dbReference type="Proteomes" id="UP000027222"/>
    </source>
</evidence>
<evidence type="ECO:0000256" key="1">
    <source>
        <dbReference type="PROSITE-ProRule" id="PRU00325"/>
    </source>
</evidence>
<proteinExistence type="predicted"/>
<dbReference type="EMBL" id="KL142381">
    <property type="protein sequence ID" value="KDR75075.1"/>
    <property type="molecule type" value="Genomic_DNA"/>
</dbReference>
<dbReference type="InterPro" id="IPR007527">
    <property type="entry name" value="Znf_SWIM"/>
</dbReference>
<dbReference type="Proteomes" id="UP000027222">
    <property type="component" value="Unassembled WGS sequence"/>
</dbReference>
<sequence>MAFEDLLLFVNAIIKSIEPDALSDETLAKLHAIFPKQLIVAALDIIDHQNVIHYVTPWGHTEYEVVGSTATYSVLLDVEASPIPYSCSCPAFIYSVIISDTHIMCKHVLATVIARKMNLCETRPASADDLAAIFIRQFPFPEKEPAPG</sequence>
<name>A0A067SVX3_GALM3</name>
<dbReference type="OrthoDB" id="337581at2759"/>
<dbReference type="PROSITE" id="PS50966">
    <property type="entry name" value="ZF_SWIM"/>
    <property type="match status" value="1"/>
</dbReference>
<dbReference type="HOGENOM" id="CLU_132858_0_0_1"/>
<keyword evidence="4" id="KW-1185">Reference proteome</keyword>
<protein>
    <recommendedName>
        <fullName evidence="2">SWIM-type domain-containing protein</fullName>
    </recommendedName>
</protein>
<organism evidence="3 4">
    <name type="scientific">Galerina marginata (strain CBS 339.88)</name>
    <dbReference type="NCBI Taxonomy" id="685588"/>
    <lineage>
        <taxon>Eukaryota</taxon>
        <taxon>Fungi</taxon>
        <taxon>Dikarya</taxon>
        <taxon>Basidiomycota</taxon>
        <taxon>Agaricomycotina</taxon>
        <taxon>Agaricomycetes</taxon>
        <taxon>Agaricomycetidae</taxon>
        <taxon>Agaricales</taxon>
        <taxon>Agaricineae</taxon>
        <taxon>Strophariaceae</taxon>
        <taxon>Galerina</taxon>
    </lineage>
</organism>
<keyword evidence="1" id="KW-0479">Metal-binding</keyword>
<dbReference type="GO" id="GO:0008270">
    <property type="term" value="F:zinc ion binding"/>
    <property type="evidence" value="ECO:0007669"/>
    <property type="project" value="UniProtKB-KW"/>
</dbReference>
<feature type="domain" description="SWIM-type" evidence="2">
    <location>
        <begin position="72"/>
        <end position="116"/>
    </location>
</feature>
<evidence type="ECO:0000313" key="3">
    <source>
        <dbReference type="EMBL" id="KDR75075.1"/>
    </source>
</evidence>
<dbReference type="PANTHER" id="PTHR28498:SF1">
    <property type="entry name" value="ZINC FINGER SWIM DOMAIN-CONTAINING PROTEIN 7"/>
    <property type="match status" value="1"/>
</dbReference>
<accession>A0A067SVX3</accession>
<dbReference type="GO" id="GO:0000724">
    <property type="term" value="P:double-strand break repair via homologous recombination"/>
    <property type="evidence" value="ECO:0007669"/>
    <property type="project" value="TreeGrafter"/>
</dbReference>
<gene>
    <name evidence="3" type="ORF">GALMADRAFT_248951</name>
</gene>
<reference evidence="4" key="1">
    <citation type="journal article" date="2014" name="Proc. Natl. Acad. Sci. U.S.A.">
        <title>Extensive sampling of basidiomycete genomes demonstrates inadequacy of the white-rot/brown-rot paradigm for wood decay fungi.</title>
        <authorList>
            <person name="Riley R."/>
            <person name="Salamov A.A."/>
            <person name="Brown D.W."/>
            <person name="Nagy L.G."/>
            <person name="Floudas D."/>
            <person name="Held B.W."/>
            <person name="Levasseur A."/>
            <person name="Lombard V."/>
            <person name="Morin E."/>
            <person name="Otillar R."/>
            <person name="Lindquist E.A."/>
            <person name="Sun H."/>
            <person name="LaButti K.M."/>
            <person name="Schmutz J."/>
            <person name="Jabbour D."/>
            <person name="Luo H."/>
            <person name="Baker S.E."/>
            <person name="Pisabarro A.G."/>
            <person name="Walton J.D."/>
            <person name="Blanchette R.A."/>
            <person name="Henrissat B."/>
            <person name="Martin F."/>
            <person name="Cullen D."/>
            <person name="Hibbett D.S."/>
            <person name="Grigoriev I.V."/>
        </authorList>
    </citation>
    <scope>NUCLEOTIDE SEQUENCE [LARGE SCALE GENOMIC DNA]</scope>
    <source>
        <strain evidence="4">CBS 339.88</strain>
    </source>
</reference>
<keyword evidence="1" id="KW-0863">Zinc-finger</keyword>
<evidence type="ECO:0000259" key="2">
    <source>
        <dbReference type="PROSITE" id="PS50966"/>
    </source>
</evidence>
<dbReference type="Pfam" id="PF04434">
    <property type="entry name" value="SWIM"/>
    <property type="match status" value="1"/>
</dbReference>